<feature type="region of interest" description="Disordered" evidence="4">
    <location>
        <begin position="182"/>
        <end position="214"/>
    </location>
</feature>
<dbReference type="GO" id="GO:0007165">
    <property type="term" value="P:signal transduction"/>
    <property type="evidence" value="ECO:0007669"/>
    <property type="project" value="InterPro"/>
</dbReference>
<dbReference type="Gene3D" id="1.10.555.10">
    <property type="entry name" value="Rho GTPase activation protein"/>
    <property type="match status" value="1"/>
</dbReference>
<dbReference type="eggNOG" id="KOG0379">
    <property type="taxonomic scope" value="Eukaryota"/>
</dbReference>
<feature type="region of interest" description="Disordered" evidence="4">
    <location>
        <begin position="231"/>
        <end position="266"/>
    </location>
</feature>
<feature type="compositionally biased region" description="Low complexity" evidence="4">
    <location>
        <begin position="803"/>
        <end position="818"/>
    </location>
</feature>
<feature type="region of interest" description="Disordered" evidence="4">
    <location>
        <begin position="554"/>
        <end position="582"/>
    </location>
</feature>
<dbReference type="SUPFAM" id="SSF48350">
    <property type="entry name" value="GTPase activation domain, GAP"/>
    <property type="match status" value="1"/>
</dbReference>
<feature type="domain" description="Rho-GAP" evidence="5">
    <location>
        <begin position="1056"/>
        <end position="1235"/>
    </location>
</feature>
<dbReference type="GeneID" id="10500770"/>
<dbReference type="InParanoid" id="F0ZI74"/>
<dbReference type="CDD" id="cd00159">
    <property type="entry name" value="RhoGAP"/>
    <property type="match status" value="1"/>
</dbReference>
<dbReference type="SUPFAM" id="SSF117281">
    <property type="entry name" value="Kelch motif"/>
    <property type="match status" value="1"/>
</dbReference>
<evidence type="ECO:0000259" key="5">
    <source>
        <dbReference type="PROSITE" id="PS50238"/>
    </source>
</evidence>
<organism evidence="6 7">
    <name type="scientific">Dictyostelium purpureum</name>
    <name type="common">Slime mold</name>
    <dbReference type="NCBI Taxonomy" id="5786"/>
    <lineage>
        <taxon>Eukaryota</taxon>
        <taxon>Amoebozoa</taxon>
        <taxon>Evosea</taxon>
        <taxon>Eumycetozoa</taxon>
        <taxon>Dictyostelia</taxon>
        <taxon>Dictyosteliales</taxon>
        <taxon>Dictyosteliaceae</taxon>
        <taxon>Dictyostelium</taxon>
    </lineage>
</organism>
<dbReference type="OMA" id="TIRNIFW"/>
<feature type="region of interest" description="Disordered" evidence="4">
    <location>
        <begin position="730"/>
        <end position="791"/>
    </location>
</feature>
<dbReference type="KEGG" id="dpp:DICPUDRAFT_77981"/>
<dbReference type="eggNOG" id="KOG4271">
    <property type="taxonomic scope" value="Eukaryota"/>
</dbReference>
<feature type="compositionally biased region" description="Low complexity" evidence="4">
    <location>
        <begin position="1285"/>
        <end position="1352"/>
    </location>
</feature>
<name>F0ZI74_DICPU</name>
<feature type="compositionally biased region" description="Low complexity" evidence="4">
    <location>
        <begin position="730"/>
        <end position="749"/>
    </location>
</feature>
<dbReference type="VEuPathDB" id="AmoebaDB:DICPUDRAFT_77981"/>
<dbReference type="PANTHER" id="PTHR46093:SF18">
    <property type="entry name" value="FIBRONECTIN TYPE-III DOMAIN-CONTAINING PROTEIN"/>
    <property type="match status" value="1"/>
</dbReference>
<evidence type="ECO:0000313" key="7">
    <source>
        <dbReference type="Proteomes" id="UP000001064"/>
    </source>
</evidence>
<dbReference type="InterPro" id="IPR006652">
    <property type="entry name" value="Kelch_1"/>
</dbReference>
<dbReference type="FunCoup" id="F0ZI74">
    <property type="interactions" value="743"/>
</dbReference>
<feature type="compositionally biased region" description="Low complexity" evidence="4">
    <location>
        <begin position="1256"/>
        <end position="1277"/>
    </location>
</feature>
<evidence type="ECO:0000256" key="3">
    <source>
        <dbReference type="SAM" id="Coils"/>
    </source>
</evidence>
<feature type="region of interest" description="Disordered" evidence="4">
    <location>
        <begin position="978"/>
        <end position="1040"/>
    </location>
</feature>
<feature type="region of interest" description="Disordered" evidence="4">
    <location>
        <begin position="799"/>
        <end position="818"/>
    </location>
</feature>
<accession>F0ZI74</accession>
<proteinExistence type="predicted"/>
<keyword evidence="1" id="KW-0880">Kelch repeat</keyword>
<dbReference type="EMBL" id="GL871029">
    <property type="protein sequence ID" value="EGC36354.1"/>
    <property type="molecule type" value="Genomic_DNA"/>
</dbReference>
<evidence type="ECO:0000256" key="2">
    <source>
        <dbReference type="ARBA" id="ARBA00022737"/>
    </source>
</evidence>
<dbReference type="InterPro" id="IPR015915">
    <property type="entry name" value="Kelch-typ_b-propeller"/>
</dbReference>
<feature type="region of interest" description="Disordered" evidence="4">
    <location>
        <begin position="1242"/>
        <end position="1352"/>
    </location>
</feature>
<dbReference type="Proteomes" id="UP000001064">
    <property type="component" value="Unassembled WGS sequence"/>
</dbReference>
<dbReference type="PANTHER" id="PTHR46093">
    <property type="entry name" value="ACYL-COA-BINDING DOMAIN-CONTAINING PROTEIN 5"/>
    <property type="match status" value="1"/>
</dbReference>
<evidence type="ECO:0000313" key="6">
    <source>
        <dbReference type="EMBL" id="EGC36354.1"/>
    </source>
</evidence>
<reference evidence="7" key="1">
    <citation type="journal article" date="2011" name="Genome Biol.">
        <title>Comparative genomics of the social amoebae Dictyostelium discoideum and Dictyostelium purpureum.</title>
        <authorList>
            <consortium name="US DOE Joint Genome Institute (JGI-PGF)"/>
            <person name="Sucgang R."/>
            <person name="Kuo A."/>
            <person name="Tian X."/>
            <person name="Salerno W."/>
            <person name="Parikh A."/>
            <person name="Feasley C.L."/>
            <person name="Dalin E."/>
            <person name="Tu H."/>
            <person name="Huang E."/>
            <person name="Barry K."/>
            <person name="Lindquist E."/>
            <person name="Shapiro H."/>
            <person name="Bruce D."/>
            <person name="Schmutz J."/>
            <person name="Salamov A."/>
            <person name="Fey P."/>
            <person name="Gaudet P."/>
            <person name="Anjard C."/>
            <person name="Babu M.M."/>
            <person name="Basu S."/>
            <person name="Bushmanova Y."/>
            <person name="van der Wel H."/>
            <person name="Katoh-Kurasawa M."/>
            <person name="Dinh C."/>
            <person name="Coutinho P.M."/>
            <person name="Saito T."/>
            <person name="Elias M."/>
            <person name="Schaap P."/>
            <person name="Kay R.R."/>
            <person name="Henrissat B."/>
            <person name="Eichinger L."/>
            <person name="Rivero F."/>
            <person name="Putnam N.H."/>
            <person name="West C.M."/>
            <person name="Loomis W.F."/>
            <person name="Chisholm R.L."/>
            <person name="Shaulsky G."/>
            <person name="Strassmann J.E."/>
            <person name="Queller D.C."/>
            <person name="Kuspa A."/>
            <person name="Grigoriev I.V."/>
        </authorList>
    </citation>
    <scope>NUCLEOTIDE SEQUENCE [LARGE SCALE GENOMIC DNA]</scope>
    <source>
        <strain evidence="7">QSDP1</strain>
    </source>
</reference>
<evidence type="ECO:0000256" key="1">
    <source>
        <dbReference type="ARBA" id="ARBA00022441"/>
    </source>
</evidence>
<dbReference type="RefSeq" id="XP_003287108.1">
    <property type="nucleotide sequence ID" value="XM_003287060.1"/>
</dbReference>
<feature type="compositionally biased region" description="Low complexity" evidence="4">
    <location>
        <begin position="192"/>
        <end position="208"/>
    </location>
</feature>
<dbReference type="SMART" id="SM00324">
    <property type="entry name" value="RhoGAP"/>
    <property type="match status" value="1"/>
</dbReference>
<evidence type="ECO:0000256" key="4">
    <source>
        <dbReference type="SAM" id="MobiDB-lite"/>
    </source>
</evidence>
<feature type="coiled-coil region" evidence="3">
    <location>
        <begin position="607"/>
        <end position="652"/>
    </location>
</feature>
<dbReference type="Pfam" id="PF24681">
    <property type="entry name" value="Kelch_KLHDC2_KLHL20_DRC7"/>
    <property type="match status" value="2"/>
</dbReference>
<protein>
    <recommendedName>
        <fullName evidence="5">Rho-GAP domain-containing protein</fullName>
    </recommendedName>
</protein>
<gene>
    <name evidence="6" type="ORF">DICPUDRAFT_77981</name>
</gene>
<dbReference type="SMART" id="SM00612">
    <property type="entry name" value="Kelch"/>
    <property type="match status" value="1"/>
</dbReference>
<keyword evidence="2" id="KW-0677">Repeat</keyword>
<dbReference type="InterPro" id="IPR008936">
    <property type="entry name" value="Rho_GTPase_activation_prot"/>
</dbReference>
<keyword evidence="7" id="KW-1185">Reference proteome</keyword>
<feature type="compositionally biased region" description="Low complexity" evidence="4">
    <location>
        <begin position="756"/>
        <end position="766"/>
    </location>
</feature>
<dbReference type="Pfam" id="PF00620">
    <property type="entry name" value="RhoGAP"/>
    <property type="match status" value="1"/>
</dbReference>
<dbReference type="PROSITE" id="PS50238">
    <property type="entry name" value="RHOGAP"/>
    <property type="match status" value="1"/>
</dbReference>
<keyword evidence="3" id="KW-0175">Coiled coil</keyword>
<dbReference type="InterPro" id="IPR000198">
    <property type="entry name" value="RhoGAP_dom"/>
</dbReference>
<feature type="compositionally biased region" description="Polar residues" evidence="4">
    <location>
        <begin position="231"/>
        <end position="240"/>
    </location>
</feature>
<dbReference type="OrthoDB" id="10251809at2759"/>
<feature type="compositionally biased region" description="Low complexity" evidence="4">
    <location>
        <begin position="241"/>
        <end position="266"/>
    </location>
</feature>
<sequence length="1352" mass="150815">MNIHIDLINPMNWTSNKLSKLPDHSLTVWGHSSTSNGEKEIVIFGGYDYCTDKPTNTTYILNIGQSNSLIKPTVSGALPPPMYGHSSIQVGKKMFIFGGNLQDNTQSSDMYQFNTTNYSWSKPKLNSVSDPPRARFGHSAALLSDHYILIFGGVHLGPGGAKTILNDMHIFNTDRNCWAKTNDHNGMPSLDSPPTASPRTPTSSSSSTLNGINNAKDSPYSIVSFRGRSATISGHNMNNTSPNINSSNGLSSSNSNNQQSSQQQQPLNHLLQHFSHLHGNAIPNLPLQPNLQTLGNSDTITPPLTPSGILDLNKSPLSLSQRISNGSCGNITLGFSKVQSPPPRYFHSCSPINNRVYIFGGYSGSQLLNDLYILNIESMEWIQPHPKGDIPSPRAGHTSAVIGNNRYIAVFGGTVEGDPSNPNNAHCDNELFLFDVETFIWTQIKTTGTLPSPRTGHICQAIGSKVFIVGGTEAILNNKSKIHNNNYYTLETLHGNNNPTNVSAKPRSGSTSSFSTPLVSQKYLFSSSGSSGDNSPNGSRLSFKDGADNLLVSLQESSPSSSPSSSKLDLSPKSNNPLSSSGGAIRGEFLRHFTTSSLNGNLLKDSYADIKRKYQDEREKRIEFEKEIELLKIKHQQEIYNLQQQLQQQQQQYQMNQGDSILTSQQILAIYNDIFEMWSYIDKNLRNRENIDVKLDHIYEILKNKIDHFTQLIGMESFLDDQKSTYSDTNIFMNNNNNNNNSTNSIPNMIRDDTSETSQHSQQSTDLQANDPSPRKKDAVHHSRSVSNPIPFLSQIVKARGTNNPNSNSNSLNEQTLSVQQQLHHSHNNLHTYINQCKDTTSPTNSNLINNLNGTTNNNNSNNTNNVKEKTPKIFKRLILKKNRASGVFKPLATSADSDELNHNQSQQQLDDLISEEFEPNSLSSSVSTNTLSTGTNNGTIEEIEAFEKNKQRKRLGKTLKQMINKQEKEKIEKEKLDKEKEKQEKAEKEKAEKEKEKAEKEKEKAEKEKEKQEKLEKERLEKEKAEKEKEKEKLEKEKAEKKHKKIKGLFGSRSSSKESLPFKRDVIEKVIVHLRENSLNTEGIFRLSGNMDTVRGIVKSFVQHAEPNLSFEIHNISNALKHYLRALDPPLIPYEFFSPLLDARRNEDAETIRNIFWKIPADNRIVLTQLAELMVLISENSNVNKMNSKNLSIVFGPTILKPRTPTLDRMALMNETQLQCGIIQTFIEDFHYIFSEFPTSGPKSFNQDNEDDENNTNNNEEVTVSSYSTPSNNTPSSPSPPNGSPYLNPTTSSSPSSTSSNSLTSNNKINLTTSADNQQNNNTSNNNNNNILNDSNNSNGSSNFENNNTIL</sequence>
<dbReference type="Gene3D" id="2.120.10.80">
    <property type="entry name" value="Kelch-type beta propeller"/>
    <property type="match status" value="2"/>
</dbReference>